<keyword evidence="5 10" id="KW-1133">Transmembrane helix</keyword>
<reference evidence="12" key="2">
    <citation type="submission" date="2025-09" db="UniProtKB">
        <authorList>
            <consortium name="Ensembl"/>
        </authorList>
    </citation>
    <scope>IDENTIFICATION</scope>
</reference>
<comment type="subcellular location">
    <subcellularLocation>
        <location evidence="9">Endomembrane system</location>
        <topology evidence="9">Single-pass membrane protein</topology>
    </subcellularLocation>
    <subcellularLocation>
        <location evidence="1">Nucleus envelope</location>
    </subcellularLocation>
</comment>
<dbReference type="Gene3D" id="3.40.50.12190">
    <property type="match status" value="2"/>
</dbReference>
<keyword evidence="8" id="KW-0539">Nucleus</keyword>
<evidence type="ECO:0000313" key="13">
    <source>
        <dbReference type="Proteomes" id="UP000265020"/>
    </source>
</evidence>
<dbReference type="AlphaFoldDB" id="A0A3Q2C8T3"/>
<comment type="similarity">
    <text evidence="2">Belongs to the TOR1AIP family.</text>
</comment>
<feature type="domain" description="Torsin-1A-interacting protein 1/2 AAA+ activator" evidence="11">
    <location>
        <begin position="95"/>
        <end position="162"/>
    </location>
</feature>
<evidence type="ECO:0000256" key="7">
    <source>
        <dbReference type="ARBA" id="ARBA00023180"/>
    </source>
</evidence>
<reference evidence="12" key="1">
    <citation type="submission" date="2025-08" db="UniProtKB">
        <authorList>
            <consortium name="Ensembl"/>
        </authorList>
    </citation>
    <scope>IDENTIFICATION</scope>
</reference>
<proteinExistence type="inferred from homology"/>
<evidence type="ECO:0000256" key="9">
    <source>
        <dbReference type="ARBA" id="ARBA00037847"/>
    </source>
</evidence>
<evidence type="ECO:0000256" key="4">
    <source>
        <dbReference type="ARBA" id="ARBA00022692"/>
    </source>
</evidence>
<dbReference type="PANTHER" id="PTHR18843:SF7">
    <property type="entry name" value="LAMINA-ASSOCIATED POLYPEPTIDE 1B ISOFORM 1-RELATED"/>
    <property type="match status" value="1"/>
</dbReference>
<feature type="domain" description="Torsin-1A-interacting protein 1/2 AAA+ activator" evidence="11">
    <location>
        <begin position="165"/>
        <end position="266"/>
    </location>
</feature>
<evidence type="ECO:0000256" key="1">
    <source>
        <dbReference type="ARBA" id="ARBA00004259"/>
    </source>
</evidence>
<dbReference type="Pfam" id="PF05609">
    <property type="entry name" value="LAP1_C"/>
    <property type="match status" value="2"/>
</dbReference>
<evidence type="ECO:0000259" key="11">
    <source>
        <dbReference type="Pfam" id="PF05609"/>
    </source>
</evidence>
<keyword evidence="6 10" id="KW-0472">Membrane</keyword>
<keyword evidence="7" id="KW-0325">Glycoprotein</keyword>
<dbReference type="GO" id="GO:0061024">
    <property type="term" value="P:membrane organization"/>
    <property type="evidence" value="ECO:0007669"/>
    <property type="project" value="TreeGrafter"/>
</dbReference>
<evidence type="ECO:0000256" key="8">
    <source>
        <dbReference type="ARBA" id="ARBA00023242"/>
    </source>
</evidence>
<evidence type="ECO:0000256" key="3">
    <source>
        <dbReference type="ARBA" id="ARBA00022553"/>
    </source>
</evidence>
<dbReference type="InterPro" id="IPR046753">
    <property type="entry name" value="TOIP1/2_C"/>
</dbReference>
<evidence type="ECO:0000256" key="6">
    <source>
        <dbReference type="ARBA" id="ARBA00023136"/>
    </source>
</evidence>
<feature type="transmembrane region" description="Helical" evidence="10">
    <location>
        <begin position="52"/>
        <end position="76"/>
    </location>
</feature>
<dbReference type="PANTHER" id="PTHR18843">
    <property type="entry name" value="TORSIN-1A-INTERACTING PROTEIN"/>
    <property type="match status" value="1"/>
</dbReference>
<evidence type="ECO:0000313" key="12">
    <source>
        <dbReference type="Ensembl" id="ENSCVAP00000001128.1"/>
    </source>
</evidence>
<accession>A0A3Q2C8T3</accession>
<keyword evidence="4 10" id="KW-0812">Transmembrane</keyword>
<protein>
    <recommendedName>
        <fullName evidence="11">Torsin-1A-interacting protein 1/2 AAA+ activator domain-containing protein</fullName>
    </recommendedName>
</protein>
<dbReference type="InterPro" id="IPR008662">
    <property type="entry name" value="TOIP1/2"/>
</dbReference>
<keyword evidence="3" id="KW-0597">Phosphoprotein</keyword>
<dbReference type="InterPro" id="IPR038599">
    <property type="entry name" value="LAP1C-like_C_sf"/>
</dbReference>
<dbReference type="GeneTree" id="ENSGT00390000012166"/>
<evidence type="ECO:0000256" key="2">
    <source>
        <dbReference type="ARBA" id="ARBA00007860"/>
    </source>
</evidence>
<dbReference type="STRING" id="28743.ENSCVAP00000001128"/>
<dbReference type="GO" id="GO:0016020">
    <property type="term" value="C:membrane"/>
    <property type="evidence" value="ECO:0007669"/>
    <property type="project" value="TreeGrafter"/>
</dbReference>
<dbReference type="GO" id="GO:0001671">
    <property type="term" value="F:ATPase activator activity"/>
    <property type="evidence" value="ECO:0007669"/>
    <property type="project" value="InterPro"/>
</dbReference>
<dbReference type="GO" id="GO:0005635">
    <property type="term" value="C:nuclear envelope"/>
    <property type="evidence" value="ECO:0007669"/>
    <property type="project" value="UniProtKB-SubCell"/>
</dbReference>
<evidence type="ECO:0000256" key="5">
    <source>
        <dbReference type="ARBA" id="ARBA00022989"/>
    </source>
</evidence>
<evidence type="ECO:0000256" key="10">
    <source>
        <dbReference type="SAM" id="Phobius"/>
    </source>
</evidence>
<dbReference type="Proteomes" id="UP000265020">
    <property type="component" value="Unassembled WGS sequence"/>
</dbReference>
<dbReference type="Ensembl" id="ENSCVAT00000013921.1">
    <property type="protein sequence ID" value="ENSCVAP00000001128.1"/>
    <property type="gene ID" value="ENSCVAG00000002074.1"/>
</dbReference>
<name>A0A3Q2C8T3_CYPVA</name>
<keyword evidence="13" id="KW-1185">Reference proteome</keyword>
<organism evidence="12 13">
    <name type="scientific">Cyprinodon variegatus</name>
    <name type="common">Sheepshead minnow</name>
    <dbReference type="NCBI Taxonomy" id="28743"/>
    <lineage>
        <taxon>Eukaryota</taxon>
        <taxon>Metazoa</taxon>
        <taxon>Chordata</taxon>
        <taxon>Craniata</taxon>
        <taxon>Vertebrata</taxon>
        <taxon>Euteleostomi</taxon>
        <taxon>Actinopterygii</taxon>
        <taxon>Neopterygii</taxon>
        <taxon>Teleostei</taxon>
        <taxon>Neoteleostei</taxon>
        <taxon>Acanthomorphata</taxon>
        <taxon>Ovalentaria</taxon>
        <taxon>Atherinomorphae</taxon>
        <taxon>Cyprinodontiformes</taxon>
        <taxon>Cyprinodontidae</taxon>
        <taxon>Cyprinodon</taxon>
    </lineage>
</organism>
<sequence>APPLTKEALSLIRQSEKRPDNLKSSMDEYKRKMEAKARSAGMTFFSIGFGWYLWRLVFVVLLSSVALLVYGFLPVLQSKIAGGRGQGSREVMPGEFSHRLSLLQLQFPSQRAELWNRTKIHLEKHLGTADPTEPVSLILAAGRKAEGTLRSLAQDLASTYSFALNAAVIHRFEELPPGSTLIFYRYCDHETAAYKQVFILLTVLLPQDEISSDLSLKDVEETVLNYVQTKLVGSTSDASFNEMDNNKFRGLWSRISHVVLPVVSEEVKQD</sequence>